<dbReference type="HOGENOM" id="CLU_042529_11_2_7"/>
<dbReference type="EMBL" id="CP001359">
    <property type="protein sequence ID" value="ACL66867.1"/>
    <property type="molecule type" value="Genomic_DNA"/>
</dbReference>
<dbReference type="RefSeq" id="WP_015934656.1">
    <property type="nucleotide sequence ID" value="NC_011891.1"/>
</dbReference>
<protein>
    <submittedName>
        <fullName evidence="7">Redoxin domain protein</fullName>
    </submittedName>
</protein>
<dbReference type="InterPro" id="IPR013740">
    <property type="entry name" value="Redoxin"/>
</dbReference>
<feature type="compositionally biased region" description="Pro residues" evidence="4">
    <location>
        <begin position="23"/>
        <end position="34"/>
    </location>
</feature>
<evidence type="ECO:0000256" key="3">
    <source>
        <dbReference type="ARBA" id="ARBA00023284"/>
    </source>
</evidence>
<feature type="chain" id="PRO_5002872287" evidence="5">
    <location>
        <begin position="19"/>
        <end position="182"/>
    </location>
</feature>
<feature type="domain" description="Thioredoxin" evidence="6">
    <location>
        <begin position="35"/>
        <end position="178"/>
    </location>
</feature>
<dbReference type="Proteomes" id="UP000007089">
    <property type="component" value="Chromosome"/>
</dbReference>
<dbReference type="AlphaFoldDB" id="B8J5K5"/>
<sequence length="182" mass="19708">MRRPPLAAALLALVAACAAPRTPQRPTPRPPPGPSRLLGTEVSFSAPDLAGRDVQVGGAAARGRVQVVDFWASWCEPCKEQLPHLDRLAREHGEDGLRVTGVAFDEDRAAVEAFLAPAPVAFEILWDPGGAALGDRLDVQRLPTTLVIDRRGLVRHVHRGYDRAEGEKLEEEVRLLLAEPAP</sequence>
<keyword evidence="8" id="KW-1185">Reference proteome</keyword>
<dbReference type="PANTHER" id="PTHR42852">
    <property type="entry name" value="THIOL:DISULFIDE INTERCHANGE PROTEIN DSBE"/>
    <property type="match status" value="1"/>
</dbReference>
<feature type="signal peptide" evidence="5">
    <location>
        <begin position="1"/>
        <end position="18"/>
    </location>
</feature>
<dbReference type="PROSITE" id="PS00194">
    <property type="entry name" value="THIOREDOXIN_1"/>
    <property type="match status" value="1"/>
</dbReference>
<dbReference type="PROSITE" id="PS51257">
    <property type="entry name" value="PROKAR_LIPOPROTEIN"/>
    <property type="match status" value="1"/>
</dbReference>
<dbReference type="InterPro" id="IPR017937">
    <property type="entry name" value="Thioredoxin_CS"/>
</dbReference>
<reference evidence="7" key="1">
    <citation type="submission" date="2009-01" db="EMBL/GenBank/DDBJ databases">
        <title>Complete sequence of Anaeromyxobacter dehalogenans 2CP-1.</title>
        <authorList>
            <consortium name="US DOE Joint Genome Institute"/>
            <person name="Lucas S."/>
            <person name="Copeland A."/>
            <person name="Lapidus A."/>
            <person name="Glavina del Rio T."/>
            <person name="Dalin E."/>
            <person name="Tice H."/>
            <person name="Bruce D."/>
            <person name="Goodwin L."/>
            <person name="Pitluck S."/>
            <person name="Saunders E."/>
            <person name="Brettin T."/>
            <person name="Detter J.C."/>
            <person name="Han C."/>
            <person name="Larimer F."/>
            <person name="Land M."/>
            <person name="Hauser L."/>
            <person name="Kyrpides N."/>
            <person name="Ovchinnikova G."/>
            <person name="Beliaev A.S."/>
            <person name="Richardson P."/>
        </authorList>
    </citation>
    <scope>NUCLEOTIDE SEQUENCE</scope>
    <source>
        <strain evidence="7">2CP-1</strain>
    </source>
</reference>
<evidence type="ECO:0000256" key="2">
    <source>
        <dbReference type="ARBA" id="ARBA00022748"/>
    </source>
</evidence>
<dbReference type="InterPro" id="IPR036249">
    <property type="entry name" value="Thioredoxin-like_sf"/>
</dbReference>
<dbReference type="Gene3D" id="3.40.30.10">
    <property type="entry name" value="Glutaredoxin"/>
    <property type="match status" value="1"/>
</dbReference>
<accession>B8J5K5</accession>
<evidence type="ECO:0000256" key="5">
    <source>
        <dbReference type="SAM" id="SignalP"/>
    </source>
</evidence>
<gene>
    <name evidence="7" type="ordered locus">A2cp1_3537</name>
</gene>
<dbReference type="InterPro" id="IPR013766">
    <property type="entry name" value="Thioredoxin_domain"/>
</dbReference>
<dbReference type="GO" id="GO:0030313">
    <property type="term" value="C:cell envelope"/>
    <property type="evidence" value="ECO:0007669"/>
    <property type="project" value="UniProtKB-SubCell"/>
</dbReference>
<dbReference type="InterPro" id="IPR050553">
    <property type="entry name" value="Thioredoxin_ResA/DsbE_sf"/>
</dbReference>
<evidence type="ECO:0000313" key="8">
    <source>
        <dbReference type="Proteomes" id="UP000007089"/>
    </source>
</evidence>
<evidence type="ECO:0000256" key="1">
    <source>
        <dbReference type="ARBA" id="ARBA00004196"/>
    </source>
</evidence>
<proteinExistence type="predicted"/>
<name>B8J5K5_ANAD2</name>
<dbReference type="GO" id="GO:0016491">
    <property type="term" value="F:oxidoreductase activity"/>
    <property type="evidence" value="ECO:0007669"/>
    <property type="project" value="InterPro"/>
</dbReference>
<keyword evidence="2" id="KW-0201">Cytochrome c-type biogenesis</keyword>
<feature type="region of interest" description="Disordered" evidence="4">
    <location>
        <begin position="20"/>
        <end position="40"/>
    </location>
</feature>
<dbReference type="CDD" id="cd02966">
    <property type="entry name" value="TlpA_like_family"/>
    <property type="match status" value="1"/>
</dbReference>
<evidence type="ECO:0000313" key="7">
    <source>
        <dbReference type="EMBL" id="ACL66867.1"/>
    </source>
</evidence>
<dbReference type="PANTHER" id="PTHR42852:SF13">
    <property type="entry name" value="PROTEIN DIPZ"/>
    <property type="match status" value="1"/>
</dbReference>
<dbReference type="KEGG" id="acp:A2cp1_3537"/>
<evidence type="ECO:0000256" key="4">
    <source>
        <dbReference type="SAM" id="MobiDB-lite"/>
    </source>
</evidence>
<keyword evidence="3" id="KW-0676">Redox-active center</keyword>
<dbReference type="Pfam" id="PF08534">
    <property type="entry name" value="Redoxin"/>
    <property type="match status" value="1"/>
</dbReference>
<evidence type="ECO:0000259" key="6">
    <source>
        <dbReference type="PROSITE" id="PS51352"/>
    </source>
</evidence>
<comment type="subcellular location">
    <subcellularLocation>
        <location evidence="1">Cell envelope</location>
    </subcellularLocation>
</comment>
<organism evidence="7 8">
    <name type="scientific">Anaeromyxobacter dehalogenans (strain ATCC BAA-258 / DSM 21875 / 2CP-1)</name>
    <dbReference type="NCBI Taxonomy" id="455488"/>
    <lineage>
        <taxon>Bacteria</taxon>
        <taxon>Pseudomonadati</taxon>
        <taxon>Myxococcota</taxon>
        <taxon>Myxococcia</taxon>
        <taxon>Myxococcales</taxon>
        <taxon>Cystobacterineae</taxon>
        <taxon>Anaeromyxobacteraceae</taxon>
        <taxon>Anaeromyxobacter</taxon>
    </lineage>
</organism>
<dbReference type="GO" id="GO:0017004">
    <property type="term" value="P:cytochrome complex assembly"/>
    <property type="evidence" value="ECO:0007669"/>
    <property type="project" value="UniProtKB-KW"/>
</dbReference>
<dbReference type="PROSITE" id="PS51352">
    <property type="entry name" value="THIOREDOXIN_2"/>
    <property type="match status" value="1"/>
</dbReference>
<dbReference type="SUPFAM" id="SSF52833">
    <property type="entry name" value="Thioredoxin-like"/>
    <property type="match status" value="1"/>
</dbReference>
<keyword evidence="5" id="KW-0732">Signal</keyword>